<reference evidence="5" key="2">
    <citation type="submission" date="2004-02" db="EMBL/GenBank/DDBJ databases">
        <authorList>
            <consortium name="Genoscope"/>
            <consortium name="Whitehead Institute Centre for Genome Research"/>
        </authorList>
    </citation>
    <scope>NUCLEOTIDE SEQUENCE</scope>
</reference>
<evidence type="ECO:0000256" key="1">
    <source>
        <dbReference type="ARBA" id="ARBA00022737"/>
    </source>
</evidence>
<dbReference type="InterPro" id="IPR018159">
    <property type="entry name" value="Spectrin/alpha-actinin"/>
</dbReference>
<proteinExistence type="predicted"/>
<dbReference type="Gene3D" id="1.20.58.60">
    <property type="match status" value="4"/>
</dbReference>
<protein>
    <submittedName>
        <fullName evidence="5">Chromosome undetermined SCAF14091, whole genome shotgun sequence</fullName>
    </submittedName>
</protein>
<feature type="coiled-coil region" evidence="3">
    <location>
        <begin position="361"/>
        <end position="388"/>
    </location>
</feature>
<evidence type="ECO:0000256" key="3">
    <source>
        <dbReference type="SAM" id="Coils"/>
    </source>
</evidence>
<dbReference type="FunFam" id="1.20.58.60:FF:000004">
    <property type="entry name" value="Actinin alpha 1"/>
    <property type="match status" value="1"/>
</dbReference>
<dbReference type="FunFam" id="1.20.58.60:FF:000002">
    <property type="entry name" value="Actinin, alpha 1"/>
    <property type="match status" value="1"/>
</dbReference>
<dbReference type="PROSITE" id="PS00020">
    <property type="entry name" value="ACTININ_2"/>
    <property type="match status" value="1"/>
</dbReference>
<dbReference type="KEGG" id="tng:GSTEN00012749G001"/>
<dbReference type="CDD" id="cd00176">
    <property type="entry name" value="SPEC"/>
    <property type="match status" value="2"/>
</dbReference>
<feature type="coiled-coil region" evidence="3">
    <location>
        <begin position="526"/>
        <end position="560"/>
    </location>
</feature>
<evidence type="ECO:0000313" key="5">
    <source>
        <dbReference type="EMBL" id="CAF95915.1"/>
    </source>
</evidence>
<dbReference type="InterPro" id="IPR001589">
    <property type="entry name" value="Actinin_actin-bd_CS"/>
</dbReference>
<dbReference type="GO" id="GO:0003779">
    <property type="term" value="F:actin binding"/>
    <property type="evidence" value="ECO:0007669"/>
    <property type="project" value="UniProtKB-KW"/>
</dbReference>
<evidence type="ECO:0000256" key="2">
    <source>
        <dbReference type="ARBA" id="ARBA00023203"/>
    </source>
</evidence>
<dbReference type="EMBL" id="CAAE01014091">
    <property type="protein sequence ID" value="CAF95915.1"/>
    <property type="molecule type" value="Genomic_DNA"/>
</dbReference>
<dbReference type="Pfam" id="PF00307">
    <property type="entry name" value="CH"/>
    <property type="match status" value="2"/>
</dbReference>
<keyword evidence="1" id="KW-0677">Repeat</keyword>
<dbReference type="SUPFAM" id="SSF46966">
    <property type="entry name" value="Spectrin repeat"/>
    <property type="match status" value="4"/>
</dbReference>
<dbReference type="PROSITE" id="PS00019">
    <property type="entry name" value="ACTININ_1"/>
    <property type="match status" value="1"/>
</dbReference>
<dbReference type="PANTHER" id="PTHR11915">
    <property type="entry name" value="SPECTRIN/FILAMIN RELATED CYTOSKELETAL PROTEIN"/>
    <property type="match status" value="1"/>
</dbReference>
<dbReference type="CDD" id="cd21214">
    <property type="entry name" value="CH_ACTN_rpt1"/>
    <property type="match status" value="1"/>
</dbReference>
<dbReference type="OrthoDB" id="10017054at2759"/>
<dbReference type="Pfam" id="PF00435">
    <property type="entry name" value="Spectrin"/>
    <property type="match status" value="4"/>
</dbReference>
<reference evidence="5" key="1">
    <citation type="journal article" date="2004" name="Nature">
        <title>Genome duplication in the teleost fish Tetraodon nigroviridis reveals the early vertebrate proto-karyotype.</title>
        <authorList>
            <person name="Jaillon O."/>
            <person name="Aury J.-M."/>
            <person name="Brunet F."/>
            <person name="Petit J.-L."/>
            <person name="Stange-Thomann N."/>
            <person name="Mauceli E."/>
            <person name="Bouneau L."/>
            <person name="Fischer C."/>
            <person name="Ozouf-Costaz C."/>
            <person name="Bernot A."/>
            <person name="Nicaud S."/>
            <person name="Jaffe D."/>
            <person name="Fisher S."/>
            <person name="Lutfalla G."/>
            <person name="Dossat C."/>
            <person name="Segurens B."/>
            <person name="Dasilva C."/>
            <person name="Salanoubat M."/>
            <person name="Levy M."/>
            <person name="Boudet N."/>
            <person name="Castellano S."/>
            <person name="Anthouard V."/>
            <person name="Jubin C."/>
            <person name="Castelli V."/>
            <person name="Katinka M."/>
            <person name="Vacherie B."/>
            <person name="Biemont C."/>
            <person name="Skalli Z."/>
            <person name="Cattolico L."/>
            <person name="Poulain J."/>
            <person name="De Berardinis V."/>
            <person name="Cruaud C."/>
            <person name="Duprat S."/>
            <person name="Brottier P."/>
            <person name="Coutanceau J.-P."/>
            <person name="Gouzy J."/>
            <person name="Parra G."/>
            <person name="Lardier G."/>
            <person name="Chapple C."/>
            <person name="McKernan K.J."/>
            <person name="McEwan P."/>
            <person name="Bosak S."/>
            <person name="Kellis M."/>
            <person name="Volff J.-N."/>
            <person name="Guigo R."/>
            <person name="Zody M.C."/>
            <person name="Mesirov J."/>
            <person name="Lindblad-Toh K."/>
            <person name="Birren B."/>
            <person name="Nusbaum C."/>
            <person name="Kahn D."/>
            <person name="Robinson-Rechavi M."/>
            <person name="Laudet V."/>
            <person name="Schachter V."/>
            <person name="Quetier F."/>
            <person name="Saurin W."/>
            <person name="Scarpelli C."/>
            <person name="Wincker P."/>
            <person name="Lander E.S."/>
            <person name="Weissenbach J."/>
            <person name="Roest Crollius H."/>
        </authorList>
    </citation>
    <scope>NUCLEOTIDE SEQUENCE [LARGE SCALE GENOMIC DNA]</scope>
</reference>
<name>Q4STW7_TETNG</name>
<dbReference type="FunFam" id="1.20.58.60:FF:000005">
    <property type="entry name" value="Actinin alpha 1"/>
    <property type="match status" value="1"/>
</dbReference>
<dbReference type="SUPFAM" id="SSF47576">
    <property type="entry name" value="Calponin-homology domain, CH-domain"/>
    <property type="match status" value="1"/>
</dbReference>
<dbReference type="InterPro" id="IPR001715">
    <property type="entry name" value="CH_dom"/>
</dbReference>
<feature type="domain" description="Calponin-homology (CH)" evidence="4">
    <location>
        <begin position="29"/>
        <end position="133"/>
    </location>
</feature>
<dbReference type="FunFam" id="1.20.58.60:FF:000003">
    <property type="entry name" value="Actinin, alpha 1"/>
    <property type="match status" value="1"/>
</dbReference>
<sequence>MEQYDGDGDYMQQEDDWDRDLLLDPAWEKQQRKTFTAWCNSHLRKAGTQIENIEEDFRDGLKLMLLLEVISGERLAKPERGKMRVHKISNVNKALDFIASKGVKLVSIGAEEIVDGNAKMTLGMIWTIIHPLRHPGHFSGRDVGQGGPPAVVPEEDGALQERQHPELPHQARTADFSALPLGDQPLCFSWKDGLGFCALIHRHRPELIDYGKLRKVSGSDPGPYVSSRQDDPMTNLNTAFDVAEKYLDIPKMLDAEDIVGTARPDEKAIMTYVSSFYHAFSGAQKASPFFTFRMVSGHRMHDGTTGGCRAEAEHQCISRLAHIISTLRPDEKAIMTYVSCYYHAFSGKQKAETAANRICKVLAVNQENEQLMEDYEKLASDLLEWIRRTVPWLENRMPENTMQAMQQKLEDFRDYRRLHKPPKVQEKCQLEINFNTLQTKLRLSNRPAFMPSEGKMVSDINKAWGNLEGAEKGYEEWLLNEIRRLERLDHLAEKFRQKAAIHEAWTEGKEDLLQNRDYETASLSEIKALLKKHEAFESDLAAHQDRVEQIAAIAQELNELDYYDSPSVNARCQRICDQWDALGALTQKRNEALQARPWRNEPTEKLLETIDQLYLEFAKRAAPFNNWMEGAMEDLQDTFIVHTIEEIQGLSTAHEQFKSTLPDADKERQAILGIHNEIAKIVQTYHVNMAGSNPYTTINPQEINTKWDKVRQLVPQRDQALIEEHARQQNNERLRRQFANQANVIGPWIQTKMEEIGRISIEMHGTLEDQLHHLRQYEKSIVNYKPKIDQLEGDHQLIQEALIFDNKHTNYTMEHIRVGWEQLLTTIARTINEIENQILTRDAKGISQEQLNEFRASFNHFDR</sequence>
<dbReference type="InterPro" id="IPR036872">
    <property type="entry name" value="CH_dom_sf"/>
</dbReference>
<dbReference type="Gene3D" id="1.10.418.10">
    <property type="entry name" value="Calponin-like domain"/>
    <property type="match status" value="3"/>
</dbReference>
<organism evidence="5">
    <name type="scientific">Tetraodon nigroviridis</name>
    <name type="common">Spotted green pufferfish</name>
    <name type="synonym">Chelonodon nigroviridis</name>
    <dbReference type="NCBI Taxonomy" id="99883"/>
    <lineage>
        <taxon>Eukaryota</taxon>
        <taxon>Metazoa</taxon>
        <taxon>Chordata</taxon>
        <taxon>Craniata</taxon>
        <taxon>Vertebrata</taxon>
        <taxon>Euteleostomi</taxon>
        <taxon>Actinopterygii</taxon>
        <taxon>Neopterygii</taxon>
        <taxon>Teleostei</taxon>
        <taxon>Neoteleostei</taxon>
        <taxon>Acanthomorphata</taxon>
        <taxon>Eupercaria</taxon>
        <taxon>Tetraodontiformes</taxon>
        <taxon>Tetradontoidea</taxon>
        <taxon>Tetraodontidae</taxon>
        <taxon>Tetraodon</taxon>
    </lineage>
</organism>
<evidence type="ECO:0000259" key="4">
    <source>
        <dbReference type="PROSITE" id="PS50021"/>
    </source>
</evidence>
<accession>Q4STW7</accession>
<dbReference type="InterPro" id="IPR002017">
    <property type="entry name" value="Spectrin_repeat"/>
</dbReference>
<dbReference type="FunFam" id="1.10.418.10:FF:000005">
    <property type="entry name" value="Actinin alpha 4"/>
    <property type="match status" value="1"/>
</dbReference>
<dbReference type="PROSITE" id="PS50021">
    <property type="entry name" value="CH"/>
    <property type="match status" value="2"/>
</dbReference>
<gene>
    <name evidence="5" type="ORF">GSTENG00012749001</name>
</gene>
<dbReference type="AlphaFoldDB" id="Q4STW7"/>
<keyword evidence="2" id="KW-0009">Actin-binding</keyword>
<dbReference type="SMART" id="SM00150">
    <property type="entry name" value="SPEC"/>
    <property type="match status" value="3"/>
</dbReference>
<dbReference type="SMART" id="SM00033">
    <property type="entry name" value="CH"/>
    <property type="match status" value="2"/>
</dbReference>
<feature type="domain" description="Calponin-homology (CH)" evidence="4">
    <location>
        <begin position="161"/>
        <end position="281"/>
    </location>
</feature>
<keyword evidence="3" id="KW-0175">Coiled coil</keyword>
<feature type="non-terminal residue" evidence="5">
    <location>
        <position position="863"/>
    </location>
</feature>